<sequence length="289" mass="33541">RDDNGWAFSFLVTPLVECDLKAADILTILRQNIPFYSPNFYMSSTEENEVNKTAYEMESTIEKDTQCIMLPPSSSYPVDQSKWTLPNEIKNRNYNTGSRLKSWSTRRSSKTKGLPTDVDWEYARNLLSFLKIFYDTTVKLSSLYYVTGNEYMKEIYGIGLILDKICESEDSGTASMASTMKRKYDKYWGNIDKINIFLFIVVVLDPRFKLNYVNWVIEHSYDVNKVVLLKSKVQVVLSFLFETYGAHLSRPKQMVNPIEGKTKFRDRKNIALSTLKNEKLKLKSEYSSI</sequence>
<keyword evidence="3" id="KW-1185">Reference proteome</keyword>
<dbReference type="PANTHER" id="PTHR23272">
    <property type="entry name" value="BED FINGER-RELATED"/>
    <property type="match status" value="1"/>
</dbReference>
<name>A0AAN8UED7_9MAGN</name>
<dbReference type="Pfam" id="PF14372">
    <property type="entry name" value="hAT-like_RNase-H"/>
    <property type="match status" value="1"/>
</dbReference>
<organism evidence="2 3">
    <name type="scientific">Dillenia turbinata</name>
    <dbReference type="NCBI Taxonomy" id="194707"/>
    <lineage>
        <taxon>Eukaryota</taxon>
        <taxon>Viridiplantae</taxon>
        <taxon>Streptophyta</taxon>
        <taxon>Embryophyta</taxon>
        <taxon>Tracheophyta</taxon>
        <taxon>Spermatophyta</taxon>
        <taxon>Magnoliopsida</taxon>
        <taxon>eudicotyledons</taxon>
        <taxon>Gunneridae</taxon>
        <taxon>Pentapetalae</taxon>
        <taxon>Dilleniales</taxon>
        <taxon>Dilleniaceae</taxon>
        <taxon>Dillenia</taxon>
    </lineage>
</organism>
<dbReference type="AlphaFoldDB" id="A0AAN8UED7"/>
<dbReference type="EMBL" id="JBAMMX010000025">
    <property type="protein sequence ID" value="KAK6915218.1"/>
    <property type="molecule type" value="Genomic_DNA"/>
</dbReference>
<comment type="caution">
    <text evidence="2">The sequence shown here is derived from an EMBL/GenBank/DDBJ whole genome shotgun (WGS) entry which is preliminary data.</text>
</comment>
<gene>
    <name evidence="2" type="ORF">RJ641_020335</name>
</gene>
<dbReference type="SUPFAM" id="SSF53098">
    <property type="entry name" value="Ribonuclease H-like"/>
    <property type="match status" value="1"/>
</dbReference>
<evidence type="ECO:0000313" key="2">
    <source>
        <dbReference type="EMBL" id="KAK6915218.1"/>
    </source>
</evidence>
<protein>
    <submittedName>
        <fullName evidence="2">HAT-like transposase, RNase-H fold</fullName>
    </submittedName>
</protein>
<dbReference type="InterPro" id="IPR012337">
    <property type="entry name" value="RNaseH-like_sf"/>
</dbReference>
<dbReference type="GO" id="GO:0003677">
    <property type="term" value="F:DNA binding"/>
    <property type="evidence" value="ECO:0007669"/>
    <property type="project" value="InterPro"/>
</dbReference>
<feature type="non-terminal residue" evidence="2">
    <location>
        <position position="1"/>
    </location>
</feature>
<accession>A0AAN8UED7</accession>
<dbReference type="InterPro" id="IPR025525">
    <property type="entry name" value="hAT-like_transposase_RNase-H"/>
</dbReference>
<feature type="non-terminal residue" evidence="2">
    <location>
        <position position="289"/>
    </location>
</feature>
<proteinExistence type="predicted"/>
<evidence type="ECO:0000313" key="3">
    <source>
        <dbReference type="Proteomes" id="UP001370490"/>
    </source>
</evidence>
<dbReference type="Proteomes" id="UP001370490">
    <property type="component" value="Unassembled WGS sequence"/>
</dbReference>
<feature type="domain" description="hAT-like transposase RNase-H fold" evidence="1">
    <location>
        <begin position="144"/>
        <end position="244"/>
    </location>
</feature>
<dbReference type="PANTHER" id="PTHR23272:SF184">
    <property type="entry name" value="OS03G0311250 PROTEIN"/>
    <property type="match status" value="1"/>
</dbReference>
<evidence type="ECO:0000259" key="1">
    <source>
        <dbReference type="Pfam" id="PF14372"/>
    </source>
</evidence>
<reference evidence="2 3" key="1">
    <citation type="submission" date="2023-12" db="EMBL/GenBank/DDBJ databases">
        <title>A high-quality genome assembly for Dillenia turbinata (Dilleniales).</title>
        <authorList>
            <person name="Chanderbali A."/>
        </authorList>
    </citation>
    <scope>NUCLEOTIDE SEQUENCE [LARGE SCALE GENOMIC DNA]</scope>
    <source>
        <strain evidence="2">LSX21</strain>
        <tissue evidence="2">Leaf</tissue>
    </source>
</reference>